<protein>
    <submittedName>
        <fullName evidence="1">Uncharacterized protein</fullName>
    </submittedName>
</protein>
<sequence>MQAVNENGILKVWFTAIAKSKEHYFLSFSYGQDCGISVSLPVELN</sequence>
<accession>A0ABM6NEU0</accession>
<proteinExistence type="predicted"/>
<name>A0ABM6NEU0_PSEO7</name>
<organism evidence="1 2">
    <name type="scientific">Pseudoalteromonas piscicida</name>
    <dbReference type="NCBI Taxonomy" id="43662"/>
    <lineage>
        <taxon>Bacteria</taxon>
        <taxon>Pseudomonadati</taxon>
        <taxon>Pseudomonadota</taxon>
        <taxon>Gammaproteobacteria</taxon>
        <taxon>Alteromonadales</taxon>
        <taxon>Pseudoalteromonadaceae</taxon>
        <taxon>Pseudoalteromonas</taxon>
    </lineage>
</organism>
<evidence type="ECO:0000313" key="2">
    <source>
        <dbReference type="Proteomes" id="UP000016521"/>
    </source>
</evidence>
<dbReference type="Proteomes" id="UP000016521">
    <property type="component" value="Chromosome I"/>
</dbReference>
<gene>
    <name evidence="1" type="ORF">PPIS_a2209</name>
</gene>
<keyword evidence="2" id="KW-1185">Reference proteome</keyword>
<reference evidence="1 2" key="1">
    <citation type="submission" date="2015-06" db="EMBL/GenBank/DDBJ databases">
        <authorList>
            <person name="Xie B.-B."/>
            <person name="Rong J.-C."/>
            <person name="Qin Q.-L."/>
            <person name="Zhang Y.-Z."/>
        </authorList>
    </citation>
    <scope>NUCLEOTIDE SEQUENCE [LARGE SCALE GENOMIC DNA]</scope>
    <source>
        <strain evidence="1 2">JCM 20779</strain>
    </source>
</reference>
<evidence type="ECO:0000313" key="1">
    <source>
        <dbReference type="EMBL" id="ATD07212.1"/>
    </source>
</evidence>
<dbReference type="EMBL" id="CP011924">
    <property type="protein sequence ID" value="ATD07212.1"/>
    <property type="molecule type" value="Genomic_DNA"/>
</dbReference>